<sequence>MNFPFPTRVMTLVFPSTAPDPPPPVGVLAALAPVAGARVNATTVAAATSASRAVRVSGPDVR</sequence>
<dbReference type="AlphaFoldDB" id="A0A9W6W0X4"/>
<reference evidence="1" key="1">
    <citation type="submission" date="2023-03" db="EMBL/GenBank/DDBJ databases">
        <title>Actinoallomurus iriomotensis NBRC 103684.</title>
        <authorList>
            <person name="Ichikawa N."/>
            <person name="Sato H."/>
            <person name="Tonouchi N."/>
        </authorList>
    </citation>
    <scope>NUCLEOTIDE SEQUENCE</scope>
    <source>
        <strain evidence="1">NBRC 103684</strain>
    </source>
</reference>
<keyword evidence="2" id="KW-1185">Reference proteome</keyword>
<protein>
    <submittedName>
        <fullName evidence="1">Uncharacterized protein</fullName>
    </submittedName>
</protein>
<accession>A0A9W6W0X4</accession>
<dbReference type="EMBL" id="BSTK01000006">
    <property type="protein sequence ID" value="GLY86814.1"/>
    <property type="molecule type" value="Genomic_DNA"/>
</dbReference>
<evidence type="ECO:0000313" key="2">
    <source>
        <dbReference type="Proteomes" id="UP001165074"/>
    </source>
</evidence>
<proteinExistence type="predicted"/>
<comment type="caution">
    <text evidence="1">The sequence shown here is derived from an EMBL/GenBank/DDBJ whole genome shotgun (WGS) entry which is preliminary data.</text>
</comment>
<dbReference type="Proteomes" id="UP001165074">
    <property type="component" value="Unassembled WGS sequence"/>
</dbReference>
<name>A0A9W6W0X4_9ACTN</name>
<evidence type="ECO:0000313" key="1">
    <source>
        <dbReference type="EMBL" id="GLY86814.1"/>
    </source>
</evidence>
<organism evidence="1 2">
    <name type="scientific">Actinoallomurus iriomotensis</name>
    <dbReference type="NCBI Taxonomy" id="478107"/>
    <lineage>
        <taxon>Bacteria</taxon>
        <taxon>Bacillati</taxon>
        <taxon>Actinomycetota</taxon>
        <taxon>Actinomycetes</taxon>
        <taxon>Streptosporangiales</taxon>
        <taxon>Thermomonosporaceae</taxon>
        <taxon>Actinoallomurus</taxon>
    </lineage>
</organism>
<gene>
    <name evidence="1" type="ORF">Airi02_047430</name>
</gene>